<sequence>MDRGAGLRATSLLRLLRSRQLSALGFKHGFTTRAGGVSEPPFDTLDFAILRTPELRRENERRLGEAVGFVGSKLHHARQVHGREVVVADGNVEGMLAVEADAVVAEPSSGFAVAARVADCGPVLVADPSTGRVAAIHAGWPGVVAGVVPAAIERLVSANGAGKASGFVAAIGPCIGSCCFEVGDDVCAKIVGVSSNAVVVRREVERQKAWVDLRRSIRIQLVTAGLADASIDDVPGKGSESCTVCNATSFYSYRRDGDASGRQLGVIVPR</sequence>
<evidence type="ECO:0000256" key="3">
    <source>
        <dbReference type="ARBA" id="ARBA00022679"/>
    </source>
</evidence>
<evidence type="ECO:0000256" key="2">
    <source>
        <dbReference type="ARBA" id="ARBA00007353"/>
    </source>
</evidence>
<dbReference type="GO" id="GO:0005507">
    <property type="term" value="F:copper ion binding"/>
    <property type="evidence" value="ECO:0007669"/>
    <property type="project" value="TreeGrafter"/>
</dbReference>
<dbReference type="OrthoDB" id="4279at2"/>
<comment type="catalytic activity">
    <reaction evidence="9">
        <text>S-methyl-5'-thioadenosine + phosphate = 5-(methylsulfanyl)-alpha-D-ribose 1-phosphate + adenine</text>
        <dbReference type="Rhea" id="RHEA:11852"/>
        <dbReference type="ChEBI" id="CHEBI:16708"/>
        <dbReference type="ChEBI" id="CHEBI:17509"/>
        <dbReference type="ChEBI" id="CHEBI:43474"/>
        <dbReference type="ChEBI" id="CHEBI:58533"/>
        <dbReference type="EC" id="2.4.2.28"/>
    </reaction>
    <physiologicalReaction direction="left-to-right" evidence="9">
        <dbReference type="Rhea" id="RHEA:11853"/>
    </physiologicalReaction>
</comment>
<comment type="catalytic activity">
    <reaction evidence="1">
        <text>inosine + phosphate = alpha-D-ribose 1-phosphate + hypoxanthine</text>
        <dbReference type="Rhea" id="RHEA:27646"/>
        <dbReference type="ChEBI" id="CHEBI:17368"/>
        <dbReference type="ChEBI" id="CHEBI:17596"/>
        <dbReference type="ChEBI" id="CHEBI:43474"/>
        <dbReference type="ChEBI" id="CHEBI:57720"/>
        <dbReference type="EC" id="2.4.2.1"/>
    </reaction>
    <physiologicalReaction direction="left-to-right" evidence="1">
        <dbReference type="Rhea" id="RHEA:27647"/>
    </physiologicalReaction>
</comment>
<evidence type="ECO:0000256" key="8">
    <source>
        <dbReference type="ARBA" id="ARBA00048968"/>
    </source>
</evidence>
<dbReference type="GO" id="GO:0017061">
    <property type="term" value="F:S-methyl-5-thioadenosine phosphorylase activity"/>
    <property type="evidence" value="ECO:0007669"/>
    <property type="project" value="UniProtKB-EC"/>
</dbReference>
<evidence type="ECO:0000256" key="4">
    <source>
        <dbReference type="ARBA" id="ARBA00022723"/>
    </source>
</evidence>
<comment type="catalytic activity">
    <reaction evidence="7">
        <text>adenosine + H2O + H(+) = inosine + NH4(+)</text>
        <dbReference type="Rhea" id="RHEA:24408"/>
        <dbReference type="ChEBI" id="CHEBI:15377"/>
        <dbReference type="ChEBI" id="CHEBI:15378"/>
        <dbReference type="ChEBI" id="CHEBI:16335"/>
        <dbReference type="ChEBI" id="CHEBI:17596"/>
        <dbReference type="ChEBI" id="CHEBI:28938"/>
        <dbReference type="EC" id="3.5.4.4"/>
    </reaction>
    <physiologicalReaction direction="left-to-right" evidence="7">
        <dbReference type="Rhea" id="RHEA:24409"/>
    </physiologicalReaction>
</comment>
<dbReference type="RefSeq" id="WP_146647234.1">
    <property type="nucleotide sequence ID" value="NZ_CP012333.1"/>
</dbReference>
<dbReference type="SUPFAM" id="SSF64438">
    <property type="entry name" value="CNF1/YfiH-like putative cysteine hydrolases"/>
    <property type="match status" value="1"/>
</dbReference>
<dbReference type="InterPro" id="IPR038371">
    <property type="entry name" value="Cu_polyphenol_OxRdtase_sf"/>
</dbReference>
<dbReference type="PANTHER" id="PTHR30616">
    <property type="entry name" value="UNCHARACTERIZED PROTEIN YFIH"/>
    <property type="match status" value="1"/>
</dbReference>
<keyword evidence="4" id="KW-0479">Metal-binding</keyword>
<evidence type="ECO:0000256" key="5">
    <source>
        <dbReference type="ARBA" id="ARBA00022801"/>
    </source>
</evidence>
<accession>A0A0K1PQQ4</accession>
<evidence type="ECO:0000256" key="9">
    <source>
        <dbReference type="ARBA" id="ARBA00049893"/>
    </source>
</evidence>
<dbReference type="InterPro" id="IPR011324">
    <property type="entry name" value="Cytotoxic_necrot_fac-like_cat"/>
</dbReference>
<evidence type="ECO:0000256" key="6">
    <source>
        <dbReference type="ARBA" id="ARBA00022833"/>
    </source>
</evidence>
<dbReference type="AlphaFoldDB" id="A0A0K1PQQ4"/>
<dbReference type="CDD" id="cd16833">
    <property type="entry name" value="YfiH"/>
    <property type="match status" value="1"/>
</dbReference>
<dbReference type="Proteomes" id="UP000064967">
    <property type="component" value="Chromosome"/>
</dbReference>
<name>A0A0K1PQQ4_9BACT</name>
<gene>
    <name evidence="10" type="ORF">AKJ09_02521</name>
</gene>
<evidence type="ECO:0000313" key="11">
    <source>
        <dbReference type="Proteomes" id="UP000064967"/>
    </source>
</evidence>
<comment type="similarity">
    <text evidence="2">Belongs to the purine nucleoside phosphorylase YfiH/LACC1 family.</text>
</comment>
<dbReference type="KEGG" id="llu:AKJ09_02521"/>
<dbReference type="PANTHER" id="PTHR30616:SF2">
    <property type="entry name" value="PURINE NUCLEOSIDE PHOSPHORYLASE LACC1"/>
    <property type="match status" value="1"/>
</dbReference>
<dbReference type="InterPro" id="IPR003730">
    <property type="entry name" value="Cu_polyphenol_OxRdtase"/>
</dbReference>
<evidence type="ECO:0008006" key="12">
    <source>
        <dbReference type="Google" id="ProtNLM"/>
    </source>
</evidence>
<comment type="catalytic activity">
    <reaction evidence="8">
        <text>adenosine + phosphate = alpha-D-ribose 1-phosphate + adenine</text>
        <dbReference type="Rhea" id="RHEA:27642"/>
        <dbReference type="ChEBI" id="CHEBI:16335"/>
        <dbReference type="ChEBI" id="CHEBI:16708"/>
        <dbReference type="ChEBI" id="CHEBI:43474"/>
        <dbReference type="ChEBI" id="CHEBI:57720"/>
        <dbReference type="EC" id="2.4.2.1"/>
    </reaction>
    <physiologicalReaction direction="left-to-right" evidence="8">
        <dbReference type="Rhea" id="RHEA:27643"/>
    </physiologicalReaction>
</comment>
<reference evidence="10 11" key="1">
    <citation type="submission" date="2015-08" db="EMBL/GenBank/DDBJ databases">
        <authorList>
            <person name="Babu N.S."/>
            <person name="Beckwith C.J."/>
            <person name="Beseler K.G."/>
            <person name="Brison A."/>
            <person name="Carone J.V."/>
            <person name="Caskin T.P."/>
            <person name="Diamond M."/>
            <person name="Durham M.E."/>
            <person name="Foxe J.M."/>
            <person name="Go M."/>
            <person name="Henderson B.A."/>
            <person name="Jones I.B."/>
            <person name="McGettigan J.A."/>
            <person name="Micheletti S.J."/>
            <person name="Nasrallah M.E."/>
            <person name="Ortiz D."/>
            <person name="Piller C.R."/>
            <person name="Privatt S.R."/>
            <person name="Schneider S.L."/>
            <person name="Sharp S."/>
            <person name="Smith T.C."/>
            <person name="Stanton J.D."/>
            <person name="Ullery H.E."/>
            <person name="Wilson R.J."/>
            <person name="Serrano M.G."/>
            <person name="Buck G."/>
            <person name="Lee V."/>
            <person name="Wang Y."/>
            <person name="Carvalho R."/>
            <person name="Voegtly L."/>
            <person name="Shi R."/>
            <person name="Duckworth R."/>
            <person name="Johnson A."/>
            <person name="Loviza R."/>
            <person name="Walstead R."/>
            <person name="Shah Z."/>
            <person name="Kiflezghi M."/>
            <person name="Wade K."/>
            <person name="Ball S.L."/>
            <person name="Bradley K.W."/>
            <person name="Asai D.J."/>
            <person name="Bowman C.A."/>
            <person name="Russell D.A."/>
            <person name="Pope W.H."/>
            <person name="Jacobs-Sera D."/>
            <person name="Hendrix R.W."/>
            <person name="Hatfull G.F."/>
        </authorList>
    </citation>
    <scope>NUCLEOTIDE SEQUENCE [LARGE SCALE GENOMIC DNA]</scope>
    <source>
        <strain evidence="10 11">DSM 27648</strain>
    </source>
</reference>
<protein>
    <recommendedName>
        <fullName evidence="12">Purine nucleoside phosphorylase</fullName>
    </recommendedName>
</protein>
<dbReference type="GO" id="GO:0016787">
    <property type="term" value="F:hydrolase activity"/>
    <property type="evidence" value="ECO:0007669"/>
    <property type="project" value="UniProtKB-KW"/>
</dbReference>
<evidence type="ECO:0000256" key="7">
    <source>
        <dbReference type="ARBA" id="ARBA00047989"/>
    </source>
</evidence>
<dbReference type="EMBL" id="CP012333">
    <property type="protein sequence ID" value="AKU95857.1"/>
    <property type="molecule type" value="Genomic_DNA"/>
</dbReference>
<proteinExistence type="inferred from homology"/>
<keyword evidence="3" id="KW-0808">Transferase</keyword>
<dbReference type="Pfam" id="PF02578">
    <property type="entry name" value="Cu-oxidase_4"/>
    <property type="match status" value="1"/>
</dbReference>
<evidence type="ECO:0000256" key="1">
    <source>
        <dbReference type="ARBA" id="ARBA00000553"/>
    </source>
</evidence>
<evidence type="ECO:0000313" key="10">
    <source>
        <dbReference type="EMBL" id="AKU95857.1"/>
    </source>
</evidence>
<keyword evidence="6" id="KW-0862">Zinc</keyword>
<keyword evidence="11" id="KW-1185">Reference proteome</keyword>
<dbReference type="STRING" id="1391654.AKJ09_02521"/>
<organism evidence="10 11">
    <name type="scientific">Labilithrix luteola</name>
    <dbReference type="NCBI Taxonomy" id="1391654"/>
    <lineage>
        <taxon>Bacteria</taxon>
        <taxon>Pseudomonadati</taxon>
        <taxon>Myxococcota</taxon>
        <taxon>Polyangia</taxon>
        <taxon>Polyangiales</taxon>
        <taxon>Labilitrichaceae</taxon>
        <taxon>Labilithrix</taxon>
    </lineage>
</organism>
<dbReference type="Gene3D" id="3.60.140.10">
    <property type="entry name" value="CNF1/YfiH-like putative cysteine hydrolases"/>
    <property type="match status" value="1"/>
</dbReference>
<dbReference type="PATRIC" id="fig|1391654.3.peg.2560"/>
<keyword evidence="5" id="KW-0378">Hydrolase</keyword>